<feature type="domain" description="CAP-associated" evidence="2">
    <location>
        <begin position="104"/>
        <end position="240"/>
    </location>
</feature>
<proteinExistence type="predicted"/>
<organism evidence="3 4">
    <name type="scientific">Peribacillus huizhouensis</name>
    <dbReference type="NCBI Taxonomy" id="1501239"/>
    <lineage>
        <taxon>Bacteria</taxon>
        <taxon>Bacillati</taxon>
        <taxon>Bacillota</taxon>
        <taxon>Bacilli</taxon>
        <taxon>Bacillales</taxon>
        <taxon>Bacillaceae</taxon>
        <taxon>Peribacillus</taxon>
    </lineage>
</organism>
<dbReference type="InterPro" id="IPR014044">
    <property type="entry name" value="CAP_dom"/>
</dbReference>
<dbReference type="EMBL" id="JACJHX010000003">
    <property type="protein sequence ID" value="MBA9026219.1"/>
    <property type="molecule type" value="Genomic_DNA"/>
</dbReference>
<dbReference type="RefSeq" id="WP_182502115.1">
    <property type="nucleotide sequence ID" value="NZ_JACJHX010000003.1"/>
</dbReference>
<protein>
    <submittedName>
        <fullName evidence="3">Uncharacterized protein YkwD</fullName>
    </submittedName>
</protein>
<dbReference type="InterPro" id="IPR029410">
    <property type="entry name" value="CAP_assoc"/>
</dbReference>
<name>A0ABR6CMF5_9BACI</name>
<dbReference type="PANTHER" id="PTHR31157">
    <property type="entry name" value="SCP DOMAIN-CONTAINING PROTEIN"/>
    <property type="match status" value="1"/>
</dbReference>
<gene>
    <name evidence="3" type="ORF">HNP81_001504</name>
</gene>
<sequence length="376" mass="42579">MRKVRFLFTILMIVGLFWFFYGEKLKESGFQAAFSELKSDVTSLKNSPEVSSGIEKLKEGVGNLLVIVNDKLDSSSNKEHLDDPVQKPLLATPTQAFSIHNIELGDSKTDVESQIGAPKRSSLNEYGVDWHTYHENYQNFFMVAYDDQGKVAGLYTNQDLISSKQGLKLGAAKDTVLSQLGKPLTKIQKGFAFYQINNPEYDTFHVEKSYVTVFYDKHENNTVTALQIISDRLEANKKEFFGEPSPELEEGFEYQLFDLTNASRVNHGLSVLSWNEAVRKTARDHSNDMAVHNYFNHTNLDGESPFDRMEADAITFRMAGENLAAGQQSSIFAHEGLMNSLGHRENKLRPEYQELGVGVDFNSESRPYFTENYVTK</sequence>
<dbReference type="InterPro" id="IPR035940">
    <property type="entry name" value="CAP_sf"/>
</dbReference>
<dbReference type="PANTHER" id="PTHR31157:SF1">
    <property type="entry name" value="SCP DOMAIN-CONTAINING PROTEIN"/>
    <property type="match status" value="1"/>
</dbReference>
<dbReference type="CDD" id="cd05379">
    <property type="entry name" value="CAP_bacterial"/>
    <property type="match status" value="1"/>
</dbReference>
<evidence type="ECO:0000313" key="3">
    <source>
        <dbReference type="EMBL" id="MBA9026219.1"/>
    </source>
</evidence>
<dbReference type="SUPFAM" id="SSF55797">
    <property type="entry name" value="PR-1-like"/>
    <property type="match status" value="1"/>
</dbReference>
<accession>A0ABR6CMF5</accession>
<evidence type="ECO:0000259" key="1">
    <source>
        <dbReference type="Pfam" id="PF00188"/>
    </source>
</evidence>
<feature type="domain" description="SCP" evidence="1">
    <location>
        <begin position="258"/>
        <end position="373"/>
    </location>
</feature>
<dbReference type="Gene3D" id="3.40.33.10">
    <property type="entry name" value="CAP"/>
    <property type="match status" value="1"/>
</dbReference>
<comment type="caution">
    <text evidence="3">The sequence shown here is derived from an EMBL/GenBank/DDBJ whole genome shotgun (WGS) entry which is preliminary data.</text>
</comment>
<dbReference type="Pfam" id="PF14504">
    <property type="entry name" value="CAP_assoc_N"/>
    <property type="match status" value="1"/>
</dbReference>
<reference evidence="3 4" key="1">
    <citation type="submission" date="2020-08" db="EMBL/GenBank/DDBJ databases">
        <title>Genomic Encyclopedia of Type Strains, Phase IV (KMG-IV): sequencing the most valuable type-strain genomes for metagenomic binning, comparative biology and taxonomic classification.</title>
        <authorList>
            <person name="Goeker M."/>
        </authorList>
    </citation>
    <scope>NUCLEOTIDE SEQUENCE [LARGE SCALE GENOMIC DNA]</scope>
    <source>
        <strain evidence="3 4">DSM 105481</strain>
    </source>
</reference>
<evidence type="ECO:0000259" key="2">
    <source>
        <dbReference type="Pfam" id="PF14504"/>
    </source>
</evidence>
<dbReference type="Pfam" id="PF00188">
    <property type="entry name" value="CAP"/>
    <property type="match status" value="1"/>
</dbReference>
<evidence type="ECO:0000313" key="4">
    <source>
        <dbReference type="Proteomes" id="UP000626697"/>
    </source>
</evidence>
<dbReference type="Proteomes" id="UP000626697">
    <property type="component" value="Unassembled WGS sequence"/>
</dbReference>
<keyword evidence="4" id="KW-1185">Reference proteome</keyword>